<dbReference type="EMBL" id="QGUI02000001">
    <property type="protein sequence ID" value="MFO7190668.1"/>
    <property type="molecule type" value="Genomic_DNA"/>
</dbReference>
<evidence type="ECO:0008006" key="3">
    <source>
        <dbReference type="Google" id="ProtNLM"/>
    </source>
</evidence>
<reference evidence="1 2" key="1">
    <citation type="journal article" date="2021" name="BMC Genomics">
        <title>Genome-resolved metagenome and metatranscriptome analyses of thermophilic composting reveal key bacterial players and their metabolic interactions.</title>
        <authorList>
            <person name="Braga L.P.P."/>
            <person name="Pereira R.V."/>
            <person name="Martins L.F."/>
            <person name="Moura L.M.S."/>
            <person name="Sanchez F.B."/>
            <person name="Patane J.S.L."/>
            <person name="da Silva A.M."/>
            <person name="Setubal J.C."/>
        </authorList>
    </citation>
    <scope>NUCLEOTIDE SEQUENCE [LARGE SCALE GENOMIC DNA]</scope>
    <source>
        <strain evidence="1">ZC4RG45</strain>
    </source>
</reference>
<accession>A0ABD6F9W4</accession>
<dbReference type="Proteomes" id="UP000249324">
    <property type="component" value="Unassembled WGS sequence"/>
</dbReference>
<organism evidence="1 2">
    <name type="scientific">Thermocrispum agreste</name>
    <dbReference type="NCBI Taxonomy" id="37925"/>
    <lineage>
        <taxon>Bacteria</taxon>
        <taxon>Bacillati</taxon>
        <taxon>Actinomycetota</taxon>
        <taxon>Actinomycetes</taxon>
        <taxon>Pseudonocardiales</taxon>
        <taxon>Pseudonocardiaceae</taxon>
        <taxon>Thermocrispum</taxon>
    </lineage>
</organism>
<name>A0ABD6F9W4_9PSEU</name>
<comment type="caution">
    <text evidence="1">The sequence shown here is derived from an EMBL/GenBank/DDBJ whole genome shotgun (WGS) entry which is preliminary data.</text>
</comment>
<evidence type="ECO:0000313" key="2">
    <source>
        <dbReference type="Proteomes" id="UP000249324"/>
    </source>
</evidence>
<proteinExistence type="predicted"/>
<protein>
    <recommendedName>
        <fullName evidence="3">Phosphodiesterase</fullName>
    </recommendedName>
</protein>
<gene>
    <name evidence="1" type="ORF">DIU77_000270</name>
</gene>
<dbReference type="AlphaFoldDB" id="A0ABD6F9W4"/>
<evidence type="ECO:0000313" key="1">
    <source>
        <dbReference type="EMBL" id="MFO7190668.1"/>
    </source>
</evidence>
<sequence>MSPQPQQWRNLLDKPRRMVVDGPLTRAAMNAAKRVGSLRHGRAFHPAGCTFEAEFDLVRPGPIGDALSAGEYRAQARLSKAASTPGRFPDVLGLAFRVHDVGDTPLDVALATAGKRPVARHVLMPSRSFTRAFYSSLLLYRAGERHVVIGAEAEPGTPDVPADVGAVARAVPVTFRIAVAQLRGPWVEVGLLTLTVATGADPHFDVVRNSVPGLQPVGWLNRLRGPVYRASQRGRDHASETS</sequence>